<dbReference type="InterPro" id="IPR036890">
    <property type="entry name" value="HATPase_C_sf"/>
</dbReference>
<dbReference type="Pfam" id="PF13581">
    <property type="entry name" value="HATPase_c_2"/>
    <property type="match status" value="1"/>
</dbReference>
<organism evidence="2 3">
    <name type="scientific">Calidifontibacillus erzurumensis</name>
    <dbReference type="NCBI Taxonomy" id="2741433"/>
    <lineage>
        <taxon>Bacteria</taxon>
        <taxon>Bacillati</taxon>
        <taxon>Bacillota</taxon>
        <taxon>Bacilli</taxon>
        <taxon>Bacillales</taxon>
        <taxon>Bacillaceae</taxon>
        <taxon>Calidifontibacillus/Schinkia group</taxon>
        <taxon>Calidifontibacillus</taxon>
    </lineage>
</organism>
<evidence type="ECO:0000313" key="2">
    <source>
        <dbReference type="EMBL" id="NSL51668.1"/>
    </source>
</evidence>
<evidence type="ECO:0000259" key="1">
    <source>
        <dbReference type="Pfam" id="PF13581"/>
    </source>
</evidence>
<proteinExistence type="predicted"/>
<dbReference type="Proteomes" id="UP000625804">
    <property type="component" value="Unassembled WGS sequence"/>
</dbReference>
<feature type="domain" description="Histidine kinase/HSP90-like ATPase" evidence="1">
    <location>
        <begin position="16"/>
        <end position="125"/>
    </location>
</feature>
<reference evidence="2" key="1">
    <citation type="submission" date="2020-06" db="EMBL/GenBank/DDBJ databases">
        <title>A novel thermopfilic bacterium from Erzurum, Turkey.</title>
        <authorList>
            <person name="Adiguzel A."/>
            <person name="Ay H."/>
            <person name="Baltaci M.O."/>
        </authorList>
    </citation>
    <scope>NUCLEOTIDE SEQUENCE</scope>
    <source>
        <strain evidence="2">P2</strain>
    </source>
</reference>
<accession>A0A8J8KC40</accession>
<dbReference type="CDD" id="cd16936">
    <property type="entry name" value="HATPase_RsbW-like"/>
    <property type="match status" value="1"/>
</dbReference>
<dbReference type="GO" id="GO:0005524">
    <property type="term" value="F:ATP binding"/>
    <property type="evidence" value="ECO:0007669"/>
    <property type="project" value="UniProtKB-KW"/>
</dbReference>
<keyword evidence="2" id="KW-0067">ATP-binding</keyword>
<dbReference type="InterPro" id="IPR003594">
    <property type="entry name" value="HATPase_dom"/>
</dbReference>
<dbReference type="RefSeq" id="WP_173730874.1">
    <property type="nucleotide sequence ID" value="NZ_JABTTE010000008.1"/>
</dbReference>
<keyword evidence="2" id="KW-0547">Nucleotide-binding</keyword>
<dbReference type="AlphaFoldDB" id="A0A8J8KC40"/>
<dbReference type="Gene3D" id="3.30.565.10">
    <property type="entry name" value="Histidine kinase-like ATPase, C-terminal domain"/>
    <property type="match status" value="1"/>
</dbReference>
<evidence type="ECO:0000313" key="3">
    <source>
        <dbReference type="Proteomes" id="UP000625804"/>
    </source>
</evidence>
<protein>
    <submittedName>
        <fullName evidence="2">ATP-binding protein</fullName>
    </submittedName>
</protein>
<sequence>MKIQDGKRYLLVKDEDDILRAMDITTEVAQEIGFPDNGVLFLKLVTEEACTNAYEYCSHSGQAGFLIKWDPHIRESLTIFIKHKGKKYKITKENKVNFGQRGRGLQLITSLMDYVEVNEMGGYIETVMQKDVSPPL</sequence>
<dbReference type="EMBL" id="JABTTE010000008">
    <property type="protein sequence ID" value="NSL51668.1"/>
    <property type="molecule type" value="Genomic_DNA"/>
</dbReference>
<keyword evidence="3" id="KW-1185">Reference proteome</keyword>
<name>A0A8J8KC40_9BACI</name>
<gene>
    <name evidence="2" type="ORF">HR057_07785</name>
</gene>
<comment type="caution">
    <text evidence="2">The sequence shown here is derived from an EMBL/GenBank/DDBJ whole genome shotgun (WGS) entry which is preliminary data.</text>
</comment>